<protein>
    <submittedName>
        <fullName evidence="7">Ribulose 1,5-bisphosphate carboxylase</fullName>
    </submittedName>
</protein>
<dbReference type="GO" id="GO:0015977">
    <property type="term" value="P:carbon fixation"/>
    <property type="evidence" value="ECO:0007669"/>
    <property type="project" value="InterPro"/>
</dbReference>
<dbReference type="KEGG" id="abaw:D5400_10075"/>
<dbReference type="Gene3D" id="3.20.20.110">
    <property type="entry name" value="Ribulose bisphosphate carboxylase, large subunit, C-terminal domain"/>
    <property type="match status" value="1"/>
</dbReference>
<dbReference type="InterPro" id="IPR020878">
    <property type="entry name" value="RuBisCo_large_chain_AS"/>
</dbReference>
<evidence type="ECO:0000256" key="2">
    <source>
        <dbReference type="ARBA" id="ARBA00022723"/>
    </source>
</evidence>
<accession>A0A3Q8XNK4</accession>
<dbReference type="PANTHER" id="PTHR42704">
    <property type="entry name" value="RIBULOSE BISPHOSPHATE CARBOXYLASE"/>
    <property type="match status" value="1"/>
</dbReference>
<gene>
    <name evidence="7" type="ORF">D5400_10075</name>
</gene>
<dbReference type="PROSITE" id="PS00157">
    <property type="entry name" value="RUBISCO_LARGE"/>
    <property type="match status" value="1"/>
</dbReference>
<dbReference type="SFLD" id="SFLDS00014">
    <property type="entry name" value="RuBisCO"/>
    <property type="match status" value="1"/>
</dbReference>
<evidence type="ECO:0000259" key="5">
    <source>
        <dbReference type="Pfam" id="PF00016"/>
    </source>
</evidence>
<dbReference type="CDD" id="cd08207">
    <property type="entry name" value="RLP_NonPhot"/>
    <property type="match status" value="1"/>
</dbReference>
<organism evidence="7 8">
    <name type="scientific">Georhizobium profundi</name>
    <dbReference type="NCBI Taxonomy" id="2341112"/>
    <lineage>
        <taxon>Bacteria</taxon>
        <taxon>Pseudomonadati</taxon>
        <taxon>Pseudomonadota</taxon>
        <taxon>Alphaproteobacteria</taxon>
        <taxon>Hyphomicrobiales</taxon>
        <taxon>Rhizobiaceae</taxon>
        <taxon>Georhizobium</taxon>
    </lineage>
</organism>
<comment type="cofactor">
    <cofactor evidence="1">
        <name>Mg(2+)</name>
        <dbReference type="ChEBI" id="CHEBI:18420"/>
    </cofactor>
</comment>
<keyword evidence="3" id="KW-0460">Magnesium</keyword>
<evidence type="ECO:0000256" key="3">
    <source>
        <dbReference type="ARBA" id="ARBA00022842"/>
    </source>
</evidence>
<evidence type="ECO:0000259" key="6">
    <source>
        <dbReference type="Pfam" id="PF02788"/>
    </source>
</evidence>
<sequence>MARLFAEYEVESPVGLERAARVIAGEQSCGTFMRLPGETDDLRSRAGANVEDVIVDEVRDKPSLPVRKPGTAYERGRIVLSWPLANMGPSLTNTLATVAGNLFELAEVSAIRLTDVTFPDAFADACPGPAFGVEGTQRLADVSDRPMIGTIIKPSVGLSPDETAALVQQLCDGGIDFIKDDELQANGPHCPLAERVRAVMDVINAHAEKTGKKVMYAFNITDEVDEMKRNADLVLAQGGTCLMVSLHSIGLAGLGAIRRHSQLPLHCHRNGWGLFQRSPDIGLSYRAWQKFWRLAGADHLHVNGLGNKFSESDDSVIDSARAVAEPMFCGKRASFAAMPVFSSGQTAVQIEPTYRAIGTTGFIYCGGGGIMGHPGGVAGGVESLRQAAEAAVKGISAADYARDHRELADALKVFGDRFG</sequence>
<comment type="similarity">
    <text evidence="4">Belongs to the RuBisCO large chain family.</text>
</comment>
<dbReference type="EMBL" id="CP032509">
    <property type="protein sequence ID" value="AZN71573.1"/>
    <property type="molecule type" value="Genomic_DNA"/>
</dbReference>
<dbReference type="SFLD" id="SFLDG00301">
    <property type="entry name" value="RuBisCO-like_proteins"/>
    <property type="match status" value="1"/>
</dbReference>
<dbReference type="RefSeq" id="WP_126009883.1">
    <property type="nucleotide sequence ID" value="NZ_CP032509.1"/>
</dbReference>
<dbReference type="InterPro" id="IPR036376">
    <property type="entry name" value="RuBisCO_lsu_C_sf"/>
</dbReference>
<dbReference type="GO" id="GO:0000287">
    <property type="term" value="F:magnesium ion binding"/>
    <property type="evidence" value="ECO:0007669"/>
    <property type="project" value="InterPro"/>
</dbReference>
<dbReference type="Pfam" id="PF02788">
    <property type="entry name" value="RuBisCO_large_N"/>
    <property type="match status" value="1"/>
</dbReference>
<name>A0A3Q8XNK4_9HYPH</name>
<dbReference type="InterPro" id="IPR033966">
    <property type="entry name" value="RuBisCO"/>
</dbReference>
<dbReference type="SUPFAM" id="SSF51649">
    <property type="entry name" value="RuBisCo, C-terminal domain"/>
    <property type="match status" value="1"/>
</dbReference>
<dbReference type="SUPFAM" id="SSF54966">
    <property type="entry name" value="RuBisCO, large subunit, small (N-terminal) domain"/>
    <property type="match status" value="1"/>
</dbReference>
<dbReference type="GO" id="GO:0016984">
    <property type="term" value="F:ribulose-bisphosphate carboxylase activity"/>
    <property type="evidence" value="ECO:0007669"/>
    <property type="project" value="InterPro"/>
</dbReference>
<dbReference type="Pfam" id="PF00016">
    <property type="entry name" value="RuBisCO_large"/>
    <property type="match status" value="1"/>
</dbReference>
<proteinExistence type="inferred from homology"/>
<dbReference type="InterPro" id="IPR000685">
    <property type="entry name" value="RuBisCO_lsu_C"/>
</dbReference>
<dbReference type="Proteomes" id="UP000268192">
    <property type="component" value="Chromosome"/>
</dbReference>
<evidence type="ECO:0000313" key="7">
    <source>
        <dbReference type="EMBL" id="AZN71573.1"/>
    </source>
</evidence>
<keyword evidence="2" id="KW-0479">Metal-binding</keyword>
<evidence type="ECO:0000313" key="8">
    <source>
        <dbReference type="Proteomes" id="UP000268192"/>
    </source>
</evidence>
<keyword evidence="8" id="KW-1185">Reference proteome</keyword>
<feature type="domain" description="Ribulose bisphosphate carboxylase large subunit ferrodoxin-like N-terminal" evidence="6">
    <location>
        <begin position="7"/>
        <end position="121"/>
    </location>
</feature>
<dbReference type="InterPro" id="IPR017443">
    <property type="entry name" value="RuBisCO_lsu_fd_N"/>
</dbReference>
<dbReference type="OrthoDB" id="9764279at2"/>
<dbReference type="Gene3D" id="3.30.70.150">
    <property type="entry name" value="RuBisCO large subunit, N-terminal domain"/>
    <property type="match status" value="1"/>
</dbReference>
<feature type="domain" description="Ribulose bisphosphate carboxylase large subunit C-terminal" evidence="5">
    <location>
        <begin position="135"/>
        <end position="414"/>
    </location>
</feature>
<dbReference type="InterPro" id="IPR036422">
    <property type="entry name" value="RuBisCO_lsu_N_sf"/>
</dbReference>
<evidence type="ECO:0000256" key="4">
    <source>
        <dbReference type="RuleBase" id="RU003834"/>
    </source>
</evidence>
<evidence type="ECO:0000256" key="1">
    <source>
        <dbReference type="ARBA" id="ARBA00001946"/>
    </source>
</evidence>
<reference evidence="7 8" key="1">
    <citation type="submission" date="2018-09" db="EMBL/GenBank/DDBJ databases">
        <title>Marinorhizobium profundi gen. nov., sp. nov., isolated from a deep-sea sediment sample from the New Britain Trench and proposal of Marinorhizobiaceae fam. nov. in the order Rhizobiales of the class Alphaproteobacteria.</title>
        <authorList>
            <person name="Cao J."/>
        </authorList>
    </citation>
    <scope>NUCLEOTIDE SEQUENCE [LARGE SCALE GENOMIC DNA]</scope>
    <source>
        <strain evidence="7 8">WS11</strain>
    </source>
</reference>
<dbReference type="AlphaFoldDB" id="A0A3Q8XNK4"/>
<dbReference type="PANTHER" id="PTHR42704:SF17">
    <property type="entry name" value="RIBULOSE BISPHOSPHATE CARBOXYLASE LARGE CHAIN"/>
    <property type="match status" value="1"/>
</dbReference>